<evidence type="ECO:0000259" key="2">
    <source>
        <dbReference type="PROSITE" id="PS50003"/>
    </source>
</evidence>
<sequence>MVKNQYEQQNQFVFTLSEDNPPAQQSMTNTDSESAEAKPDWVRNLEQLRQNKKKHDNHAVHHDVNKSIKPTVVVHQTRRHEQAFHTSAVVTGTVPYNRQPATAKPKKPNPFQYNQTDEVVLDPIQRERVYRAYLQQWQQQSTLEAQQQESALNDTALLIQEDWLAAQSCLQSAPIDETLPSGCTVQLKGNQATVVQAETSESDVTDVNTDFSENGQPVIHVHMHVIEPRGTANRAVTCISEQALLQQLSEKLRPHLADVLSGMVRVAVQKHTAGLVTTLQRELLAEVPSAVDDVLKYNLTQVMNNFKKRQR</sequence>
<organism evidence="3 4">
    <name type="scientific">Snodgrassella alvi</name>
    <dbReference type="NCBI Taxonomy" id="1196083"/>
    <lineage>
        <taxon>Bacteria</taxon>
        <taxon>Pseudomonadati</taxon>
        <taxon>Pseudomonadota</taxon>
        <taxon>Betaproteobacteria</taxon>
        <taxon>Neisseriales</taxon>
        <taxon>Neisseriaceae</taxon>
        <taxon>Snodgrassella</taxon>
    </lineage>
</organism>
<evidence type="ECO:0000256" key="1">
    <source>
        <dbReference type="SAM" id="MobiDB-lite"/>
    </source>
</evidence>
<dbReference type="Proteomes" id="UP000230202">
    <property type="component" value="Unassembled WGS sequence"/>
</dbReference>
<comment type="caution">
    <text evidence="3">The sequence shown here is derived from an EMBL/GenBank/DDBJ whole genome shotgun (WGS) entry which is preliminary data.</text>
</comment>
<feature type="region of interest" description="Disordered" evidence="1">
    <location>
        <begin position="15"/>
        <end position="38"/>
    </location>
</feature>
<name>A0A2N9X7E7_9NEIS</name>
<protein>
    <recommendedName>
        <fullName evidence="2">PH domain-containing protein</fullName>
    </recommendedName>
</protein>
<dbReference type="EMBL" id="MEIL01000026">
    <property type="protein sequence ID" value="PIT39649.1"/>
    <property type="molecule type" value="Genomic_DNA"/>
</dbReference>
<accession>A0A2N9X7E7</accession>
<dbReference type="InterPro" id="IPR001849">
    <property type="entry name" value="PH_domain"/>
</dbReference>
<evidence type="ECO:0000313" key="3">
    <source>
        <dbReference type="EMBL" id="PIT39649.1"/>
    </source>
</evidence>
<dbReference type="AlphaFoldDB" id="A0A2N9X7E7"/>
<feature type="compositionally biased region" description="Polar residues" evidence="1">
    <location>
        <begin position="15"/>
        <end position="32"/>
    </location>
</feature>
<keyword evidence="4" id="KW-1185">Reference proteome</keyword>
<feature type="domain" description="PH" evidence="2">
    <location>
        <begin position="1"/>
        <end position="50"/>
    </location>
</feature>
<dbReference type="PROSITE" id="PS50003">
    <property type="entry name" value="PH_DOMAIN"/>
    <property type="match status" value="1"/>
</dbReference>
<gene>
    <name evidence="3" type="ORF">BHC54_05305</name>
</gene>
<proteinExistence type="predicted"/>
<evidence type="ECO:0000313" key="4">
    <source>
        <dbReference type="Proteomes" id="UP000230202"/>
    </source>
</evidence>
<reference evidence="3" key="1">
    <citation type="journal article" date="2017" name="MBio">
        <title>Type VI secretion-mediated competition in the bee gut microbiome.</title>
        <authorList>
            <person name="Steele M.I."/>
            <person name="Kwong W.K."/>
            <person name="Powell J.E."/>
            <person name="Whiteley M."/>
            <person name="Moran N.A."/>
        </authorList>
    </citation>
    <scope>NUCLEOTIDE SEQUENCE [LARGE SCALE GENOMIC DNA]</scope>
    <source>
        <strain evidence="3">WkB273</strain>
    </source>
</reference>